<accession>A0A372NQA5</accession>
<sequence length="339" mass="39479">MQPLLILNMEEFNGERLAELIFILIWNNIASDDTSAVARAVKNRFIGFRSELEFTSLCRNHNKETFSGGSLMPLRAGQATLSAPVYFTFDFHSPERYTEIYRRMAETNMSKLIYITADTEKPWKNTSFFGFDFPTPQFKCYDFQFNGFRDTSGFTEQLDFLTRHFTPRQIFQQQNPPDPETRLWCLEMLREYPVKDLLSVYLTRLIFDGFIGFSHYRGIPSDIDCIVRDSGGKLRLYEIKEKDVSKTHPKGFGIDVQRLNDCIAVGRALRLPYIYMVRHIDNQKERNFLGWRFILMEEFADKTDPENLKNGGTGMNTFGNGSNPTSMLGLEHFRIFNNQ</sequence>
<reference evidence="1 2" key="1">
    <citation type="submission" date="2018-08" db="EMBL/GenBank/DDBJ databases">
        <title>Mucilaginibacter sp. MYSH2.</title>
        <authorList>
            <person name="Seo T."/>
        </authorList>
    </citation>
    <scope>NUCLEOTIDE SEQUENCE [LARGE SCALE GENOMIC DNA]</scope>
    <source>
        <strain evidence="1 2">MYSH2</strain>
    </source>
</reference>
<dbReference type="Proteomes" id="UP000264217">
    <property type="component" value="Unassembled WGS sequence"/>
</dbReference>
<dbReference type="AlphaFoldDB" id="A0A372NQA5"/>
<evidence type="ECO:0000313" key="1">
    <source>
        <dbReference type="EMBL" id="RFZ91114.1"/>
    </source>
</evidence>
<gene>
    <name evidence="1" type="ORF">D0C36_19420</name>
</gene>
<evidence type="ECO:0000313" key="2">
    <source>
        <dbReference type="Proteomes" id="UP000264217"/>
    </source>
</evidence>
<proteinExistence type="predicted"/>
<organism evidence="1 2">
    <name type="scientific">Mucilaginibacter conchicola</name>
    <dbReference type="NCBI Taxonomy" id="2303333"/>
    <lineage>
        <taxon>Bacteria</taxon>
        <taxon>Pseudomonadati</taxon>
        <taxon>Bacteroidota</taxon>
        <taxon>Sphingobacteriia</taxon>
        <taxon>Sphingobacteriales</taxon>
        <taxon>Sphingobacteriaceae</taxon>
        <taxon>Mucilaginibacter</taxon>
    </lineage>
</organism>
<keyword evidence="2" id="KW-1185">Reference proteome</keyword>
<protein>
    <submittedName>
        <fullName evidence="1">Uncharacterized protein</fullName>
    </submittedName>
</protein>
<comment type="caution">
    <text evidence="1">The sequence shown here is derived from an EMBL/GenBank/DDBJ whole genome shotgun (WGS) entry which is preliminary data.</text>
</comment>
<name>A0A372NQA5_9SPHI</name>
<dbReference type="EMBL" id="QWDC01000003">
    <property type="protein sequence ID" value="RFZ91114.1"/>
    <property type="molecule type" value="Genomic_DNA"/>
</dbReference>